<keyword evidence="3" id="KW-0677">Repeat</keyword>
<dbReference type="PANTHER" id="PTHR12546">
    <property type="entry name" value="FER-1-LIKE"/>
    <property type="match status" value="1"/>
</dbReference>
<comment type="subcellular location">
    <subcellularLocation>
        <location evidence="1">Membrane</location>
        <topology evidence="1">Single-pass membrane protein</topology>
    </subcellularLocation>
</comment>
<dbReference type="CDD" id="cd04037">
    <property type="entry name" value="C2E_Ferlin"/>
    <property type="match status" value="1"/>
</dbReference>
<dbReference type="InterPro" id="IPR035892">
    <property type="entry name" value="C2_domain_sf"/>
</dbReference>
<dbReference type="InterPro" id="IPR037721">
    <property type="entry name" value="Ferlin"/>
</dbReference>
<evidence type="ECO:0000256" key="4">
    <source>
        <dbReference type="ARBA" id="ARBA00022989"/>
    </source>
</evidence>
<dbReference type="Gene3D" id="2.60.40.150">
    <property type="entry name" value="C2 domain"/>
    <property type="match status" value="2"/>
</dbReference>
<accession>A0A1B6DAX1</accession>
<reference evidence="7" key="1">
    <citation type="submission" date="2015-12" db="EMBL/GenBank/DDBJ databases">
        <title>De novo transcriptome assembly of four potential Pierce s Disease insect vectors from Arizona vineyards.</title>
        <authorList>
            <person name="Tassone E.E."/>
        </authorList>
    </citation>
    <scope>NUCLEOTIDE SEQUENCE</scope>
</reference>
<dbReference type="InterPro" id="IPR000008">
    <property type="entry name" value="C2_dom"/>
</dbReference>
<dbReference type="AlphaFoldDB" id="A0A1B6DAX1"/>
<organism evidence="7">
    <name type="scientific">Clastoptera arizonana</name>
    <name type="common">Arizona spittle bug</name>
    <dbReference type="NCBI Taxonomy" id="38151"/>
    <lineage>
        <taxon>Eukaryota</taxon>
        <taxon>Metazoa</taxon>
        <taxon>Ecdysozoa</taxon>
        <taxon>Arthropoda</taxon>
        <taxon>Hexapoda</taxon>
        <taxon>Insecta</taxon>
        <taxon>Pterygota</taxon>
        <taxon>Neoptera</taxon>
        <taxon>Paraneoptera</taxon>
        <taxon>Hemiptera</taxon>
        <taxon>Auchenorrhyncha</taxon>
        <taxon>Cercopoidea</taxon>
        <taxon>Clastopteridae</taxon>
        <taxon>Clastoptera</taxon>
    </lineage>
</organism>
<protein>
    <recommendedName>
        <fullName evidence="6">C2 domain-containing protein</fullName>
    </recommendedName>
</protein>
<dbReference type="PROSITE" id="PS50004">
    <property type="entry name" value="C2"/>
    <property type="match status" value="1"/>
</dbReference>
<keyword evidence="4" id="KW-1133">Transmembrane helix</keyword>
<feature type="non-terminal residue" evidence="7">
    <location>
        <position position="1"/>
    </location>
</feature>
<dbReference type="PANTHER" id="PTHR12546:SF60">
    <property type="entry name" value="MISFIRE, ISOFORM F"/>
    <property type="match status" value="1"/>
</dbReference>
<evidence type="ECO:0000313" key="7">
    <source>
        <dbReference type="EMBL" id="JAS22851.1"/>
    </source>
</evidence>
<keyword evidence="2" id="KW-0812">Transmembrane</keyword>
<dbReference type="InterPro" id="IPR037724">
    <property type="entry name" value="C2E_Ferlin"/>
</dbReference>
<feature type="domain" description="C2" evidence="6">
    <location>
        <begin position="21"/>
        <end position="140"/>
    </location>
</feature>
<dbReference type="Pfam" id="PF00168">
    <property type="entry name" value="C2"/>
    <property type="match status" value="1"/>
</dbReference>
<dbReference type="Pfam" id="PF22901">
    <property type="entry name" value="dsrm_Ferlin"/>
    <property type="match status" value="1"/>
</dbReference>
<dbReference type="InterPro" id="IPR055072">
    <property type="entry name" value="Ferlin_DSRM"/>
</dbReference>
<dbReference type="SMART" id="SM00239">
    <property type="entry name" value="C2"/>
    <property type="match status" value="1"/>
</dbReference>
<evidence type="ECO:0000256" key="1">
    <source>
        <dbReference type="ARBA" id="ARBA00004167"/>
    </source>
</evidence>
<dbReference type="GO" id="GO:0007009">
    <property type="term" value="P:plasma membrane organization"/>
    <property type="evidence" value="ECO:0007669"/>
    <property type="project" value="TreeGrafter"/>
</dbReference>
<dbReference type="GO" id="GO:0016020">
    <property type="term" value="C:membrane"/>
    <property type="evidence" value="ECO:0007669"/>
    <property type="project" value="UniProtKB-SubCell"/>
</dbReference>
<keyword evidence="5" id="KW-0472">Membrane</keyword>
<evidence type="ECO:0000256" key="2">
    <source>
        <dbReference type="ARBA" id="ARBA00022692"/>
    </source>
</evidence>
<name>A0A1B6DAX1_9HEMI</name>
<proteinExistence type="predicted"/>
<evidence type="ECO:0000259" key="6">
    <source>
        <dbReference type="PROSITE" id="PS50004"/>
    </source>
</evidence>
<gene>
    <name evidence="7" type="ORF">g.2410</name>
</gene>
<evidence type="ECO:0000256" key="3">
    <source>
        <dbReference type="ARBA" id="ARBA00022737"/>
    </source>
</evidence>
<sequence>GICLYQWPPTVESVTQNGLDPKEGVLKTMMSNIPRKILVRVYIIQAHNLQPSDPNHKADPYIELETPSTLLTDSNNYVPKQLSPVFGRCLELVAIFPKDSILTIRVKDWDRFTFNDVIGETVIDLENRFYSYHRGTCGLSENYNVTGYNQWRDIEQPTEILAKICEEHNMLPPSYFDDKIVIGNIEFKLNQDEECDGLIKKQKLALLLLNNWDKIPIVGKHLVPEHVETRTLFLKDMPGVEQGTLEMWVDMFDLSLGVPPPPVDIKPKDPKKFELRVVILNTAKVLLVDDTMFSGEKHCDIYVKGWLTDPGDSQETDVHHMSLNGEGFFNWRFIF</sequence>
<dbReference type="EMBL" id="GEDC01014447">
    <property type="protein sequence ID" value="JAS22851.1"/>
    <property type="molecule type" value="Transcribed_RNA"/>
</dbReference>
<evidence type="ECO:0000256" key="5">
    <source>
        <dbReference type="ARBA" id="ARBA00023136"/>
    </source>
</evidence>
<dbReference type="SUPFAM" id="SSF49562">
    <property type="entry name" value="C2 domain (Calcium/lipid-binding domain, CaLB)"/>
    <property type="match status" value="1"/>
</dbReference>
<feature type="non-terminal residue" evidence="7">
    <location>
        <position position="335"/>
    </location>
</feature>